<dbReference type="AlphaFoldDB" id="A0A814IUM2"/>
<name>A0A814IUM2_9BILA</name>
<evidence type="ECO:0000313" key="4">
    <source>
        <dbReference type="Proteomes" id="UP000663870"/>
    </source>
</evidence>
<accession>A0A814IUM2</accession>
<sequence length="192" mass="22472">MDVDGEPSLHTRKQRQWHNKQKDKLYCTQLSLPRLLTEQIKESNQYLFKINENFDDDVAVTDPVFNDNILFHDILMDDTNADDAAAGGRSDDNTHADRTFDDNYILNDEYYNYEFIRNWNTFFFINSEHDAIKNSDECIVTVESAHINGKNCTILIDADICFASHLYWINHENCLLYTIVKFELETSILIIC</sequence>
<dbReference type="Proteomes" id="UP000663854">
    <property type="component" value="Unassembled WGS sequence"/>
</dbReference>
<keyword evidence="4" id="KW-1185">Reference proteome</keyword>
<proteinExistence type="predicted"/>
<reference evidence="1" key="1">
    <citation type="submission" date="2021-02" db="EMBL/GenBank/DDBJ databases">
        <authorList>
            <person name="Nowell W R."/>
        </authorList>
    </citation>
    <scope>NUCLEOTIDE SEQUENCE</scope>
</reference>
<dbReference type="EMBL" id="CAJNOL010000645">
    <property type="protein sequence ID" value="CAF1150899.1"/>
    <property type="molecule type" value="Genomic_DNA"/>
</dbReference>
<gene>
    <name evidence="2" type="ORF">JXQ802_LOCUS21724</name>
    <name evidence="1" type="ORF">PYM288_LOCUS15902</name>
</gene>
<evidence type="ECO:0000313" key="2">
    <source>
        <dbReference type="EMBL" id="CAF1150899.1"/>
    </source>
</evidence>
<evidence type="ECO:0000313" key="1">
    <source>
        <dbReference type="EMBL" id="CAF1026482.1"/>
    </source>
</evidence>
<protein>
    <submittedName>
        <fullName evidence="1">Uncharacterized protein</fullName>
    </submittedName>
</protein>
<evidence type="ECO:0000313" key="3">
    <source>
        <dbReference type="Proteomes" id="UP000663854"/>
    </source>
</evidence>
<dbReference type="Proteomes" id="UP000663870">
    <property type="component" value="Unassembled WGS sequence"/>
</dbReference>
<organism evidence="1 3">
    <name type="scientific">Rotaria sordida</name>
    <dbReference type="NCBI Taxonomy" id="392033"/>
    <lineage>
        <taxon>Eukaryota</taxon>
        <taxon>Metazoa</taxon>
        <taxon>Spiralia</taxon>
        <taxon>Gnathifera</taxon>
        <taxon>Rotifera</taxon>
        <taxon>Eurotatoria</taxon>
        <taxon>Bdelloidea</taxon>
        <taxon>Philodinida</taxon>
        <taxon>Philodinidae</taxon>
        <taxon>Rotaria</taxon>
    </lineage>
</organism>
<dbReference type="EMBL" id="CAJNOH010000394">
    <property type="protein sequence ID" value="CAF1026482.1"/>
    <property type="molecule type" value="Genomic_DNA"/>
</dbReference>
<comment type="caution">
    <text evidence="1">The sequence shown here is derived from an EMBL/GenBank/DDBJ whole genome shotgun (WGS) entry which is preliminary data.</text>
</comment>